<keyword evidence="1" id="KW-1133">Transmembrane helix</keyword>
<dbReference type="Proteomes" id="UP000034603">
    <property type="component" value="Unassembled WGS sequence"/>
</dbReference>
<accession>A0A0G0HMK5</accession>
<evidence type="ECO:0000313" key="2">
    <source>
        <dbReference type="EMBL" id="KKQ43467.1"/>
    </source>
</evidence>
<gene>
    <name evidence="2" type="ORF">US62_C0049G0005</name>
</gene>
<feature type="transmembrane region" description="Helical" evidence="1">
    <location>
        <begin position="77"/>
        <end position="102"/>
    </location>
</feature>
<evidence type="ECO:0000313" key="3">
    <source>
        <dbReference type="Proteomes" id="UP000034603"/>
    </source>
</evidence>
<feature type="transmembrane region" description="Helical" evidence="1">
    <location>
        <begin position="189"/>
        <end position="206"/>
    </location>
</feature>
<comment type="caution">
    <text evidence="2">The sequence shown here is derived from an EMBL/GenBank/DDBJ whole genome shotgun (WGS) entry which is preliminary data.</text>
</comment>
<dbReference type="AlphaFoldDB" id="A0A0G0HMK5"/>
<protein>
    <recommendedName>
        <fullName evidence="4">Glycosyltransferase RgtA/B/C/D-like domain-containing protein</fullName>
    </recommendedName>
</protein>
<feature type="transmembrane region" description="Helical" evidence="1">
    <location>
        <begin position="256"/>
        <end position="274"/>
    </location>
</feature>
<feature type="transmembrane region" description="Helical" evidence="1">
    <location>
        <begin position="304"/>
        <end position="322"/>
    </location>
</feature>
<feature type="transmembrane region" description="Helical" evidence="1">
    <location>
        <begin position="48"/>
        <end position="71"/>
    </location>
</feature>
<keyword evidence="1" id="KW-0812">Transmembrane</keyword>
<name>A0A0G0HMK5_9BACT</name>
<organism evidence="2 3">
    <name type="scientific">Candidatus Woesebacteria bacterium GW2011_GWA1_37_8</name>
    <dbReference type="NCBI Taxonomy" id="1618546"/>
    <lineage>
        <taxon>Bacteria</taxon>
        <taxon>Candidatus Woeseibacteriota</taxon>
    </lineage>
</organism>
<proteinExistence type="predicted"/>
<feature type="transmembrane region" description="Helical" evidence="1">
    <location>
        <begin position="281"/>
        <end position="298"/>
    </location>
</feature>
<keyword evidence="1" id="KW-0472">Membrane</keyword>
<reference evidence="2 3" key="1">
    <citation type="journal article" date="2015" name="Nature">
        <title>rRNA introns, odd ribosomes, and small enigmatic genomes across a large radiation of phyla.</title>
        <authorList>
            <person name="Brown C.T."/>
            <person name="Hug L.A."/>
            <person name="Thomas B.C."/>
            <person name="Sharon I."/>
            <person name="Castelle C.J."/>
            <person name="Singh A."/>
            <person name="Wilkins M.J."/>
            <person name="Williams K.H."/>
            <person name="Banfield J.F."/>
        </authorList>
    </citation>
    <scope>NUCLEOTIDE SEQUENCE [LARGE SCALE GENOMIC DNA]</scope>
</reference>
<feature type="transmembrane region" description="Helical" evidence="1">
    <location>
        <begin position="155"/>
        <end position="177"/>
    </location>
</feature>
<sequence>MINFRQSVYFGYDEARDAYDSINIYTKGDLKISGPPASAFKGINHGPIYLYFIGPLFLLGRGDPYFVSIIFRLINSLGVLLVFAVGTTYFGKIAGIFASLLFAFSYEQYIYGIFTGNPALSNIFWPVLFIGAGLISSFSKKVKPGLFLMIVSTSFIAQFDLILSYSFLVVGVLLILLRDKVRKLKFGDWFKILTLGFLPVVSYPLAELKNKFLGVKTFLSIINSNFSTLPDGQTRWSLFINNFVGLFKDNILDFGFNRNVIIFLFLVLIVFLFWKTRKVKQSKYILLWIFSMSALLLTNGFMPFYSYAGVGIGVILGFSFLLSELFRRNKIIALTILSLCVVSNVQKIIPQSKDSLIMEIKAQPGMNLDDEINLINKTYEVSSGKMFTIRTTTMPYKVQTTWSYLFDQYGVKKYGYKPFLEGGNTFGYLGKFPAPSEGTTCNRFLIREPVRGIPQVLVSNDVNEENNFSEIVKEENFGDFVLQIRAAKAKDCK</sequence>
<evidence type="ECO:0000256" key="1">
    <source>
        <dbReference type="SAM" id="Phobius"/>
    </source>
</evidence>
<evidence type="ECO:0008006" key="4">
    <source>
        <dbReference type="Google" id="ProtNLM"/>
    </source>
</evidence>
<feature type="transmembrane region" description="Helical" evidence="1">
    <location>
        <begin position="109"/>
        <end position="135"/>
    </location>
</feature>
<dbReference type="EMBL" id="LBTR01000049">
    <property type="protein sequence ID" value="KKQ43467.1"/>
    <property type="molecule type" value="Genomic_DNA"/>
</dbReference>